<name>A0A2U1JZA7_9FLAO</name>
<dbReference type="InterPro" id="IPR034660">
    <property type="entry name" value="DinB/YfiT-like"/>
</dbReference>
<dbReference type="InterPro" id="IPR024775">
    <property type="entry name" value="DinB-like"/>
</dbReference>
<comment type="caution">
    <text evidence="2">The sequence shown here is derived from an EMBL/GenBank/DDBJ whole genome shotgun (WGS) entry which is preliminary data.</text>
</comment>
<evidence type="ECO:0000259" key="1">
    <source>
        <dbReference type="Pfam" id="PF12867"/>
    </source>
</evidence>
<keyword evidence="3" id="KW-1185">Reference proteome</keyword>
<gene>
    <name evidence="2" type="ORF">DB891_04815</name>
</gene>
<reference evidence="2 3" key="1">
    <citation type="submission" date="2018-04" db="EMBL/GenBank/DDBJ databases">
        <title>Flavobacterium sp. nov., isolated from glacier ice.</title>
        <authorList>
            <person name="Liu Q."/>
            <person name="Xin Y.-H."/>
        </authorList>
    </citation>
    <scope>NUCLEOTIDE SEQUENCE [LARGE SCALE GENOMIC DNA]</scope>
    <source>
        <strain evidence="2 3">LB2P30</strain>
    </source>
</reference>
<proteinExistence type="predicted"/>
<protein>
    <submittedName>
        <fullName evidence="2">DNA damage-inducible protein DinB</fullName>
    </submittedName>
</protein>
<accession>A0A2U1JZA7</accession>
<dbReference type="EMBL" id="QCZH01000003">
    <property type="protein sequence ID" value="PWA10551.1"/>
    <property type="molecule type" value="Genomic_DNA"/>
</dbReference>
<evidence type="ECO:0000313" key="2">
    <source>
        <dbReference type="EMBL" id="PWA10551.1"/>
    </source>
</evidence>
<dbReference type="Pfam" id="PF12867">
    <property type="entry name" value="DinB_2"/>
    <property type="match status" value="1"/>
</dbReference>
<dbReference type="Gene3D" id="1.20.120.450">
    <property type="entry name" value="dinb family like domain"/>
    <property type="match status" value="1"/>
</dbReference>
<dbReference type="AlphaFoldDB" id="A0A2U1JZA7"/>
<dbReference type="Proteomes" id="UP000245618">
    <property type="component" value="Unassembled WGS sequence"/>
</dbReference>
<dbReference type="RefSeq" id="WP_116761137.1">
    <property type="nucleotide sequence ID" value="NZ_QCZH01000003.1"/>
</dbReference>
<organism evidence="2 3">
    <name type="scientific">Flavobacterium laiguense</name>
    <dbReference type="NCBI Taxonomy" id="2169409"/>
    <lineage>
        <taxon>Bacteria</taxon>
        <taxon>Pseudomonadati</taxon>
        <taxon>Bacteroidota</taxon>
        <taxon>Flavobacteriia</taxon>
        <taxon>Flavobacteriales</taxon>
        <taxon>Flavobacteriaceae</taxon>
        <taxon>Flavobacterium</taxon>
    </lineage>
</organism>
<evidence type="ECO:0000313" key="3">
    <source>
        <dbReference type="Proteomes" id="UP000245618"/>
    </source>
</evidence>
<dbReference type="OrthoDB" id="9793216at2"/>
<dbReference type="SUPFAM" id="SSF109854">
    <property type="entry name" value="DinB/YfiT-like putative metalloenzymes"/>
    <property type="match status" value="1"/>
</dbReference>
<feature type="domain" description="DinB-like" evidence="1">
    <location>
        <begin position="51"/>
        <end position="181"/>
    </location>
</feature>
<sequence>MTDRITNFRIIEKPKKEEYPEYSEMYMELLKDDGMVLQNMKDSYIKIKKFIYELPEEKLYYRYDNGKWTIKEILVHIIDDERIFAYRALRYGRNDNTPLHGFEENDYAKYSYANDRSLDSIFEEYESVRNATLTLFQNLPDDAFMRSGGGIDDDGSIINIRTVRALAYHLAGHELRHIKIIKERYLHLSTEEGII</sequence>